<evidence type="ECO:0000256" key="5">
    <source>
        <dbReference type="ARBA" id="ARBA00023157"/>
    </source>
</evidence>
<dbReference type="GO" id="GO:0004362">
    <property type="term" value="F:glutathione-disulfide reductase (NADPH) activity"/>
    <property type="evidence" value="ECO:0007669"/>
    <property type="project" value="TreeGrafter"/>
</dbReference>
<dbReference type="Proteomes" id="UP000000491">
    <property type="component" value="Chromosome"/>
</dbReference>
<dbReference type="PROSITE" id="PS00076">
    <property type="entry name" value="PYRIDINE_REDOX_1"/>
    <property type="match status" value="1"/>
</dbReference>
<evidence type="ECO:0000256" key="6">
    <source>
        <dbReference type="ARBA" id="ARBA00023284"/>
    </source>
</evidence>
<dbReference type="KEGG" id="zmp:Zymop_0096"/>
<organism evidence="13 14">
    <name type="scientific">Zymomonas mobilis subsp. pomaceae (strain ATCC 29192 / DSM 22645 / JCM 10191 / CCUG 17912 / NBRC 13757 / NCIMB 11200 / NRRL B-4491 / Barker I)</name>
    <dbReference type="NCBI Taxonomy" id="579138"/>
    <lineage>
        <taxon>Bacteria</taxon>
        <taxon>Pseudomonadati</taxon>
        <taxon>Pseudomonadota</taxon>
        <taxon>Alphaproteobacteria</taxon>
        <taxon>Sphingomonadales</taxon>
        <taxon>Zymomonadaceae</taxon>
        <taxon>Zymomonas</taxon>
    </lineage>
</organism>
<dbReference type="InterPro" id="IPR046952">
    <property type="entry name" value="GSHR/TRXR-like"/>
</dbReference>
<evidence type="ECO:0000256" key="3">
    <source>
        <dbReference type="ARBA" id="ARBA00022827"/>
    </source>
</evidence>
<dbReference type="PANTHER" id="PTHR42737">
    <property type="entry name" value="GLUTATHIONE REDUCTASE"/>
    <property type="match status" value="1"/>
</dbReference>
<evidence type="ECO:0000256" key="8">
    <source>
        <dbReference type="PIRSR" id="PIRSR000350-3"/>
    </source>
</evidence>
<dbReference type="PATRIC" id="fig|579138.3.peg.106"/>
<gene>
    <name evidence="13" type="ordered locus">Zymop_0096</name>
</gene>
<dbReference type="STRING" id="579138.Zymop_0096"/>
<proteinExistence type="inferred from homology"/>
<evidence type="ECO:0000256" key="4">
    <source>
        <dbReference type="ARBA" id="ARBA00023002"/>
    </source>
</evidence>
<dbReference type="GO" id="GO:0005829">
    <property type="term" value="C:cytosol"/>
    <property type="evidence" value="ECO:0007669"/>
    <property type="project" value="TreeGrafter"/>
</dbReference>
<dbReference type="PANTHER" id="PTHR42737:SF2">
    <property type="entry name" value="GLUTATHIONE REDUCTASE"/>
    <property type="match status" value="1"/>
</dbReference>
<evidence type="ECO:0000256" key="7">
    <source>
        <dbReference type="PIRSR" id="PIRSR000350-2"/>
    </source>
</evidence>
<comment type="cofactor">
    <cofactor evidence="8">
        <name>FAD</name>
        <dbReference type="ChEBI" id="CHEBI:57692"/>
    </cofactor>
    <text evidence="8">Binds 1 FAD per subunit.</text>
</comment>
<dbReference type="PIRSF" id="PIRSF000350">
    <property type="entry name" value="Mercury_reductase_MerA"/>
    <property type="match status" value="1"/>
</dbReference>
<keyword evidence="5" id="KW-1015">Disulfide bond</keyword>
<evidence type="ECO:0000259" key="12">
    <source>
        <dbReference type="Pfam" id="PF07992"/>
    </source>
</evidence>
<dbReference type="PRINTS" id="PR00368">
    <property type="entry name" value="FADPNR"/>
</dbReference>
<dbReference type="InterPro" id="IPR001100">
    <property type="entry name" value="Pyr_nuc-diS_OxRdtase"/>
</dbReference>
<feature type="binding site" evidence="8">
    <location>
        <position position="52"/>
    </location>
    <ligand>
        <name>FAD</name>
        <dbReference type="ChEBI" id="CHEBI:57692"/>
    </ligand>
</feature>
<dbReference type="SUPFAM" id="SSF51905">
    <property type="entry name" value="FAD/NAD(P)-binding domain"/>
    <property type="match status" value="1"/>
</dbReference>
<dbReference type="NCBIfam" id="NF004776">
    <property type="entry name" value="PRK06116.1"/>
    <property type="match status" value="1"/>
</dbReference>
<dbReference type="InterPro" id="IPR023753">
    <property type="entry name" value="FAD/NAD-binding_dom"/>
</dbReference>
<dbReference type="Pfam" id="PF07992">
    <property type="entry name" value="Pyr_redox_2"/>
    <property type="match status" value="1"/>
</dbReference>
<feature type="domain" description="Pyridine nucleotide-disulphide oxidoreductase dimerisation" evidence="11">
    <location>
        <begin position="339"/>
        <end position="445"/>
    </location>
</feature>
<evidence type="ECO:0000313" key="14">
    <source>
        <dbReference type="Proteomes" id="UP000000491"/>
    </source>
</evidence>
<keyword evidence="6 10" id="KW-0676">Redox-active center</keyword>
<dbReference type="eggNOG" id="COG1249">
    <property type="taxonomic scope" value="Bacteria"/>
</dbReference>
<dbReference type="GO" id="GO:0006749">
    <property type="term" value="P:glutathione metabolic process"/>
    <property type="evidence" value="ECO:0007669"/>
    <property type="project" value="TreeGrafter"/>
</dbReference>
<comment type="similarity">
    <text evidence="1 10">Belongs to the class-I pyridine nucleotide-disulfide oxidoreductase family.</text>
</comment>
<dbReference type="PRINTS" id="PR00411">
    <property type="entry name" value="PNDRDTASEI"/>
</dbReference>
<dbReference type="SUPFAM" id="SSF55424">
    <property type="entry name" value="FAD/NAD-linked reductases, dimerisation (C-terminal) domain"/>
    <property type="match status" value="1"/>
</dbReference>
<feature type="binding site" evidence="8">
    <location>
        <begin position="175"/>
        <end position="182"/>
    </location>
    <ligand>
        <name>NAD(+)</name>
        <dbReference type="ChEBI" id="CHEBI:57540"/>
    </ligand>
</feature>
<evidence type="ECO:0000313" key="13">
    <source>
        <dbReference type="EMBL" id="AEI37000.1"/>
    </source>
</evidence>
<dbReference type="InterPro" id="IPR016156">
    <property type="entry name" value="FAD/NAD-linked_Rdtase_dimer_sf"/>
</dbReference>
<dbReference type="Gene3D" id="3.50.50.60">
    <property type="entry name" value="FAD/NAD(P)-binding domain"/>
    <property type="match status" value="2"/>
</dbReference>
<dbReference type="InterPro" id="IPR004099">
    <property type="entry name" value="Pyr_nucl-diS_OxRdtase_dimer"/>
</dbReference>
<feature type="binding site" evidence="8">
    <location>
        <position position="304"/>
    </location>
    <ligand>
        <name>FAD</name>
        <dbReference type="ChEBI" id="CHEBI:57692"/>
    </ligand>
</feature>
<evidence type="ECO:0000256" key="10">
    <source>
        <dbReference type="RuleBase" id="RU003691"/>
    </source>
</evidence>
<dbReference type="HOGENOM" id="CLU_016755_2_1_5"/>
<keyword evidence="8" id="KW-0547">Nucleotide-binding</keyword>
<accession>F8ETB0</accession>
<dbReference type="Gene3D" id="3.30.390.30">
    <property type="match status" value="1"/>
</dbReference>
<evidence type="ECO:0000256" key="2">
    <source>
        <dbReference type="ARBA" id="ARBA00022630"/>
    </source>
</evidence>
<dbReference type="InterPro" id="IPR012999">
    <property type="entry name" value="Pyr_OxRdtase_I_AS"/>
</dbReference>
<dbReference type="EMBL" id="CP002865">
    <property type="protein sequence ID" value="AEI37000.1"/>
    <property type="molecule type" value="Genomic_DNA"/>
</dbReference>
<dbReference type="Pfam" id="PF02852">
    <property type="entry name" value="Pyr_redox_dim"/>
    <property type="match status" value="1"/>
</dbReference>
<evidence type="ECO:0000256" key="1">
    <source>
        <dbReference type="ARBA" id="ARBA00007532"/>
    </source>
</evidence>
<reference evidence="13 14" key="1">
    <citation type="journal article" date="2011" name="J. Bacteriol.">
        <title>Genome sequence of the ethanol-producing Zymomonas mobilis subsp. pomaceae lectotype strain ATCC 29192.</title>
        <authorList>
            <person name="Kouvelis V.N."/>
            <person name="Davenport K.W."/>
            <person name="Brettin T.S."/>
            <person name="Bruce D."/>
            <person name="Detter C."/>
            <person name="Han C.S."/>
            <person name="Nolan M."/>
            <person name="Tapia R."/>
            <person name="Damoulaki A."/>
            <person name="Kyrpides N.C."/>
            <person name="Typas M.A."/>
            <person name="Pappas K.M."/>
        </authorList>
    </citation>
    <scope>NUCLEOTIDE SEQUENCE [LARGE SCALE GENOMIC DNA]</scope>
    <source>
        <strain evidence="14">ATCC 29192 / DSM 22645 / JCM 10191 / CCUG 17912 / NBRC 13757 / NCIMB 11200 / NRRL B-4491 / Barker I</strain>
    </source>
</reference>
<feature type="domain" description="FAD/NAD(P)-binding" evidence="12">
    <location>
        <begin position="7"/>
        <end position="319"/>
    </location>
</feature>
<feature type="disulfide bond" description="Redox-active" evidence="9">
    <location>
        <begin position="43"/>
        <end position="48"/>
    </location>
</feature>
<evidence type="ECO:0000256" key="9">
    <source>
        <dbReference type="PIRSR" id="PIRSR000350-4"/>
    </source>
</evidence>
<keyword evidence="4 10" id="KW-0560">Oxidoreductase</keyword>
<keyword evidence="3 8" id="KW-0274">FAD</keyword>
<protein>
    <submittedName>
        <fullName evidence="13">Pyridine nucleotide-disulfide oxidoreductase dimerization region</fullName>
    </submittedName>
</protein>
<evidence type="ECO:0000259" key="11">
    <source>
        <dbReference type="Pfam" id="PF02852"/>
    </source>
</evidence>
<keyword evidence="2 10" id="KW-0285">Flavoprotein</keyword>
<keyword evidence="8" id="KW-0520">NAD</keyword>
<dbReference type="GO" id="GO:0045454">
    <property type="term" value="P:cell redox homeostasis"/>
    <property type="evidence" value="ECO:0007669"/>
    <property type="project" value="InterPro"/>
</dbReference>
<dbReference type="GO" id="GO:0050660">
    <property type="term" value="F:flavin adenine dinucleotide binding"/>
    <property type="evidence" value="ECO:0007669"/>
    <property type="project" value="InterPro"/>
</dbReference>
<feature type="binding site" evidence="8">
    <location>
        <position position="263"/>
    </location>
    <ligand>
        <name>NAD(+)</name>
        <dbReference type="ChEBI" id="CHEBI:57540"/>
    </ligand>
</feature>
<dbReference type="RefSeq" id="WP_013933400.1">
    <property type="nucleotide sequence ID" value="NC_015709.1"/>
</dbReference>
<dbReference type="AlphaFoldDB" id="F8ETB0"/>
<name>F8ETB0_ZYMMT</name>
<sequence length="448" mass="48459">MTTYDVDLFVIGAGSGGVRASRVAASYGASVAIAEEYRVGGTCVIRGCVPKKMLYYAADFASDVAKADRLGWQFTDKKFDWPHLRDVILSDVQRLEGLYTQTLNNNNIKIYQERAVIEGPHQIGLASGKKIKARHILVAVGAEPARLDIPGAELAVTSNEMFLLPELPKRAVVIGGGYIANEFAGILNSFGVKTVVATHGDIILRGYEQEMAQRLVEIGQAHGIHYQFNAALSSIVRENDGSLTATFSNGTKIETDLVLFAIGRIPNSKNLGLEAAHVALDKKGGIIVNEENHSSCSSIYAVGDVTDRVQLTPVAIREGQAFADRVFGNKKASVDYTTIPTAVFSHPPLASAGLTEEEARAEYKNIKIYKSSFRPMRNALIGSDDRALYKMIVDGHSDRVLGLHLIGPDSPEIVQLAAVAIKAGLTKQDFNDTIALHPTSAEELVLLR</sequence>
<feature type="active site" description="Proton acceptor" evidence="7">
    <location>
        <position position="437"/>
    </location>
</feature>
<dbReference type="InterPro" id="IPR036188">
    <property type="entry name" value="FAD/NAD-bd_sf"/>
</dbReference>
<dbReference type="GO" id="GO:0034599">
    <property type="term" value="P:cellular response to oxidative stress"/>
    <property type="evidence" value="ECO:0007669"/>
    <property type="project" value="TreeGrafter"/>
</dbReference>